<dbReference type="STRING" id="48269.A0A183LGU4"/>
<organism evidence="1 2">
    <name type="scientific">Schistosoma margrebowiei</name>
    <dbReference type="NCBI Taxonomy" id="48269"/>
    <lineage>
        <taxon>Eukaryota</taxon>
        <taxon>Metazoa</taxon>
        <taxon>Spiralia</taxon>
        <taxon>Lophotrochozoa</taxon>
        <taxon>Platyhelminthes</taxon>
        <taxon>Trematoda</taxon>
        <taxon>Digenea</taxon>
        <taxon>Strigeidida</taxon>
        <taxon>Schistosomatoidea</taxon>
        <taxon>Schistosomatidae</taxon>
        <taxon>Schistosoma</taxon>
    </lineage>
</organism>
<protein>
    <submittedName>
        <fullName evidence="1">Uncharacterized protein</fullName>
    </submittedName>
</protein>
<dbReference type="Proteomes" id="UP000277204">
    <property type="component" value="Unassembled WGS sequence"/>
</dbReference>
<evidence type="ECO:0000313" key="2">
    <source>
        <dbReference type="Proteomes" id="UP000277204"/>
    </source>
</evidence>
<accession>A0A183LGU4</accession>
<proteinExistence type="predicted"/>
<gene>
    <name evidence="1" type="ORF">SMRZ_LOCUS3019</name>
</gene>
<dbReference type="AlphaFoldDB" id="A0A183LGU4"/>
<reference evidence="1 2" key="1">
    <citation type="submission" date="2018-11" db="EMBL/GenBank/DDBJ databases">
        <authorList>
            <consortium name="Pathogen Informatics"/>
        </authorList>
    </citation>
    <scope>NUCLEOTIDE SEQUENCE [LARGE SCALE GENOMIC DNA]</scope>
    <source>
        <strain evidence="1 2">Zambia</strain>
    </source>
</reference>
<sequence>MPWDFNGKRFSATINDSSFSDYMNVYSHKETVELAEGNNRSKLHLVKELVTLRQHHSLKWGTMKRINFGEKSSDHIEAFVRKAQGFPSFIVVILKDLMEDSLLDLTFICSSVTPKIIYPSHPHLQVDIPLTTSKIYIPKMDNVVYILVFHCN</sequence>
<evidence type="ECO:0000313" key="1">
    <source>
        <dbReference type="EMBL" id="VDO56785.1"/>
    </source>
</evidence>
<keyword evidence="2" id="KW-1185">Reference proteome</keyword>
<dbReference type="EMBL" id="UZAI01000827">
    <property type="protein sequence ID" value="VDO56785.1"/>
    <property type="molecule type" value="Genomic_DNA"/>
</dbReference>
<name>A0A183LGU4_9TREM</name>